<dbReference type="GO" id="GO:0003998">
    <property type="term" value="F:acylphosphatase activity"/>
    <property type="evidence" value="ECO:0007669"/>
    <property type="project" value="UniProtKB-EC"/>
</dbReference>
<evidence type="ECO:0000256" key="6">
    <source>
        <dbReference type="RuleBase" id="RU004168"/>
    </source>
</evidence>
<dbReference type="PANTHER" id="PTHR47268:SF4">
    <property type="entry name" value="ACYLPHOSPHATASE"/>
    <property type="match status" value="1"/>
</dbReference>
<dbReference type="EMBL" id="VRMG01000005">
    <property type="protein sequence ID" value="TXN31005.1"/>
    <property type="molecule type" value="Genomic_DNA"/>
</dbReference>
<dbReference type="Gene3D" id="3.30.70.100">
    <property type="match status" value="1"/>
</dbReference>
<evidence type="ECO:0000259" key="7">
    <source>
        <dbReference type="PROSITE" id="PS51160"/>
    </source>
</evidence>
<comment type="caution">
    <text evidence="8">The sequence shown here is derived from an EMBL/GenBank/DDBJ whole genome shotgun (WGS) entry which is preliminary data.</text>
</comment>
<keyword evidence="9" id="KW-1185">Reference proteome</keyword>
<sequence length="97" mass="10138">MDDGAASGSRARVRAVVRGRVQGVGYRWSARIAAERLALGGFATNRPDGSVLVEAEGPPADVDALLDWLRRGPPGALVTAVDAESVPPDGDTVFRII</sequence>
<dbReference type="AlphaFoldDB" id="A0A5C8UR57"/>
<feature type="domain" description="Acylphosphatase-like" evidence="7">
    <location>
        <begin position="12"/>
        <end position="97"/>
    </location>
</feature>
<reference evidence="8 9" key="1">
    <citation type="submission" date="2019-08" db="EMBL/GenBank/DDBJ databases">
        <title>Bacterial whole genome sequence for Glaciihabitans sp. CHu50b-6-2.</title>
        <authorList>
            <person name="Jin L."/>
        </authorList>
    </citation>
    <scope>NUCLEOTIDE SEQUENCE [LARGE SCALE GENOMIC DNA]</scope>
    <source>
        <strain evidence="8 9">CHu50b-6-2</strain>
    </source>
</reference>
<evidence type="ECO:0000256" key="2">
    <source>
        <dbReference type="ARBA" id="ARBA00012150"/>
    </source>
</evidence>
<dbReference type="InterPro" id="IPR001792">
    <property type="entry name" value="Acylphosphatase-like_dom"/>
</dbReference>
<dbReference type="Pfam" id="PF00708">
    <property type="entry name" value="Acylphosphatase"/>
    <property type="match status" value="1"/>
</dbReference>
<evidence type="ECO:0000313" key="8">
    <source>
        <dbReference type="EMBL" id="TXN31005.1"/>
    </source>
</evidence>
<comment type="similarity">
    <text evidence="1 6">Belongs to the acylphosphatase family.</text>
</comment>
<feature type="active site" evidence="5">
    <location>
        <position position="45"/>
    </location>
</feature>
<accession>A0A5C8UR57</accession>
<dbReference type="InterPro" id="IPR036046">
    <property type="entry name" value="Acylphosphatase-like_dom_sf"/>
</dbReference>
<proteinExistence type="inferred from homology"/>
<name>A0A5C8UR57_9MICO</name>
<keyword evidence="5" id="KW-0378">Hydrolase</keyword>
<gene>
    <name evidence="8" type="ORF">FVP33_05255</name>
</gene>
<dbReference type="PANTHER" id="PTHR47268">
    <property type="entry name" value="ACYLPHOSPHATASE"/>
    <property type="match status" value="1"/>
</dbReference>
<dbReference type="EC" id="3.6.1.7" evidence="2 5"/>
<evidence type="ECO:0000256" key="5">
    <source>
        <dbReference type="PROSITE-ProRule" id="PRU00520"/>
    </source>
</evidence>
<comment type="catalytic activity">
    <reaction evidence="4 5">
        <text>an acyl phosphate + H2O = a carboxylate + phosphate + H(+)</text>
        <dbReference type="Rhea" id="RHEA:14965"/>
        <dbReference type="ChEBI" id="CHEBI:15377"/>
        <dbReference type="ChEBI" id="CHEBI:15378"/>
        <dbReference type="ChEBI" id="CHEBI:29067"/>
        <dbReference type="ChEBI" id="CHEBI:43474"/>
        <dbReference type="ChEBI" id="CHEBI:59918"/>
        <dbReference type="EC" id="3.6.1.7"/>
    </reaction>
</comment>
<dbReference type="Proteomes" id="UP000321379">
    <property type="component" value="Unassembled WGS sequence"/>
</dbReference>
<dbReference type="InterPro" id="IPR020456">
    <property type="entry name" value="Acylphosphatase"/>
</dbReference>
<evidence type="ECO:0000256" key="1">
    <source>
        <dbReference type="ARBA" id="ARBA00005614"/>
    </source>
</evidence>
<organism evidence="8 9">
    <name type="scientific">Lacisediminihabitans profunda</name>
    <dbReference type="NCBI Taxonomy" id="2594790"/>
    <lineage>
        <taxon>Bacteria</taxon>
        <taxon>Bacillati</taxon>
        <taxon>Actinomycetota</taxon>
        <taxon>Actinomycetes</taxon>
        <taxon>Micrococcales</taxon>
        <taxon>Microbacteriaceae</taxon>
        <taxon>Lacisediminihabitans</taxon>
    </lineage>
</organism>
<dbReference type="RefSeq" id="WP_147782591.1">
    <property type="nucleotide sequence ID" value="NZ_VRMG01000005.1"/>
</dbReference>
<feature type="active site" evidence="5">
    <location>
        <position position="27"/>
    </location>
</feature>
<evidence type="ECO:0000256" key="4">
    <source>
        <dbReference type="ARBA" id="ARBA00047645"/>
    </source>
</evidence>
<dbReference type="PROSITE" id="PS51160">
    <property type="entry name" value="ACYLPHOSPHATASE_3"/>
    <property type="match status" value="1"/>
</dbReference>
<protein>
    <recommendedName>
        <fullName evidence="3 5">acylphosphatase</fullName>
        <ecNumber evidence="2 5">3.6.1.7</ecNumber>
    </recommendedName>
</protein>
<dbReference type="SUPFAM" id="SSF54975">
    <property type="entry name" value="Acylphosphatase/BLUF domain-like"/>
    <property type="match status" value="1"/>
</dbReference>
<evidence type="ECO:0000313" key="9">
    <source>
        <dbReference type="Proteomes" id="UP000321379"/>
    </source>
</evidence>
<evidence type="ECO:0000256" key="3">
    <source>
        <dbReference type="ARBA" id="ARBA00015991"/>
    </source>
</evidence>